<dbReference type="Gene3D" id="3.40.190.10">
    <property type="entry name" value="Periplasmic binding protein-like II"/>
    <property type="match status" value="2"/>
</dbReference>
<accession>K6YCY6</accession>
<evidence type="ECO:0000256" key="5">
    <source>
        <dbReference type="ARBA" id="ARBA00023136"/>
    </source>
</evidence>
<dbReference type="GO" id="GO:0005524">
    <property type="term" value="F:ATP binding"/>
    <property type="evidence" value="ECO:0007669"/>
    <property type="project" value="UniProtKB-KW"/>
</dbReference>
<dbReference type="OrthoDB" id="9815454at2"/>
<dbReference type="AlphaFoldDB" id="K6YCY6"/>
<evidence type="ECO:0000256" key="1">
    <source>
        <dbReference type="ARBA" id="ARBA00004308"/>
    </source>
</evidence>
<comment type="subcellular location">
    <subcellularLocation>
        <location evidence="1">Endomembrane system</location>
    </subcellularLocation>
</comment>
<keyword evidence="6" id="KW-0547">Nucleotide-binding</keyword>
<evidence type="ECO:0000313" key="7">
    <source>
        <dbReference type="Proteomes" id="UP000006251"/>
    </source>
</evidence>
<evidence type="ECO:0000313" key="6">
    <source>
        <dbReference type="EMBL" id="GAC30604.1"/>
    </source>
</evidence>
<dbReference type="Proteomes" id="UP000006251">
    <property type="component" value="Unassembled WGS sequence"/>
</dbReference>
<dbReference type="EMBL" id="BAEQ01000065">
    <property type="protein sequence ID" value="GAC30604.1"/>
    <property type="molecule type" value="Genomic_DNA"/>
</dbReference>
<keyword evidence="3" id="KW-1003">Cell membrane</keyword>
<keyword evidence="7" id="KW-1185">Reference proteome</keyword>
<protein>
    <submittedName>
        <fullName evidence="6">Sulfonate/nitrate/taurine transport system ATP-binding protein</fullName>
    </submittedName>
</protein>
<dbReference type="Pfam" id="PF13379">
    <property type="entry name" value="NMT1_2"/>
    <property type="match status" value="1"/>
</dbReference>
<reference evidence="7" key="1">
    <citation type="journal article" date="2014" name="Environ. Microbiol.">
        <title>Comparative genomics of the marine bacterial genus Glaciecola reveals the high degree of genomic diversity and genomic characteristic for cold adaptation.</title>
        <authorList>
            <person name="Qin Q.L."/>
            <person name="Xie B.B."/>
            <person name="Yu Y."/>
            <person name="Shu Y.L."/>
            <person name="Rong J.C."/>
            <person name="Zhang Y.J."/>
            <person name="Zhao D.L."/>
            <person name="Chen X.L."/>
            <person name="Zhang X.Y."/>
            <person name="Chen B."/>
            <person name="Zhou B.C."/>
            <person name="Zhang Y.Z."/>
        </authorList>
    </citation>
    <scope>NUCLEOTIDE SEQUENCE [LARGE SCALE GENOMIC DNA]</scope>
    <source>
        <strain evidence="7">ACAM 615</strain>
    </source>
</reference>
<keyword evidence="2" id="KW-0813">Transport</keyword>
<dbReference type="GO" id="GO:0012505">
    <property type="term" value="C:endomembrane system"/>
    <property type="evidence" value="ECO:0007669"/>
    <property type="project" value="UniProtKB-SubCell"/>
</dbReference>
<proteinExistence type="predicted"/>
<sequence length="363" mass="40553">MSVEVKLGFVPLTDSAPLIVAQELGYFRQFELDVKLCPQNSWSTLRDKLQTGLLDAAQLLAPIPLASSLGLGGMQVQMTVPMVLSQNGNAISLSRALCDEILLDNKLSELPFPMPSNLLTKIVQRRAKKGEKKLRFATVFPYSCHQYQLLDWLKVENMHNVIDVITIPPSEMSGSLESGLIDGFCVGGPWSAKSVREGTGVTVLTSYHIWQDKAEKVLGTTDAFYQKEPELMAKLCAALLLACEWLQYLPNRFEAAKLMSQSGYLNEPIEVIAPSLLGSCLIQQNQSPQHVPHYNRFYESNFIVVNSPTLELQQWLLQKMLDSHQISSKDAQQVVVTQIMQKIVNTACFDEAVALLAKQRHKY</sequence>
<dbReference type="PANTHER" id="PTHR30024">
    <property type="entry name" value="ALIPHATIC SULFONATES-BINDING PROTEIN-RELATED"/>
    <property type="match status" value="1"/>
</dbReference>
<dbReference type="CDD" id="cd13553">
    <property type="entry name" value="PBP2_NrtA_CpmA_like"/>
    <property type="match status" value="1"/>
</dbReference>
<keyword evidence="4" id="KW-0997">Cell inner membrane</keyword>
<evidence type="ECO:0000256" key="4">
    <source>
        <dbReference type="ARBA" id="ARBA00022519"/>
    </source>
</evidence>
<keyword evidence="5" id="KW-0472">Membrane</keyword>
<name>K6YCY6_9ALTE</name>
<dbReference type="PANTHER" id="PTHR30024:SF43">
    <property type="entry name" value="BLL4572 PROTEIN"/>
    <property type="match status" value="1"/>
</dbReference>
<evidence type="ECO:0000256" key="3">
    <source>
        <dbReference type="ARBA" id="ARBA00022475"/>
    </source>
</evidence>
<keyword evidence="6" id="KW-0067">ATP-binding</keyword>
<dbReference type="SUPFAM" id="SSF53850">
    <property type="entry name" value="Periplasmic binding protein-like II"/>
    <property type="match status" value="1"/>
</dbReference>
<dbReference type="STRING" id="1121922.GCA_000428905_03298"/>
<organism evidence="6 7">
    <name type="scientific">Brumicola pallidula DSM 14239 = ACAM 615</name>
    <dbReference type="NCBI Taxonomy" id="1121922"/>
    <lineage>
        <taxon>Bacteria</taxon>
        <taxon>Pseudomonadati</taxon>
        <taxon>Pseudomonadota</taxon>
        <taxon>Gammaproteobacteria</taxon>
        <taxon>Alteromonadales</taxon>
        <taxon>Alteromonadaceae</taxon>
        <taxon>Brumicola</taxon>
    </lineage>
</organism>
<gene>
    <name evidence="6" type="ORF">GPAL_3764</name>
</gene>
<dbReference type="InterPro" id="IPR044527">
    <property type="entry name" value="NrtA/CpmA_ABC-bd_dom"/>
</dbReference>
<dbReference type="RefSeq" id="WP_006014987.1">
    <property type="nucleotide sequence ID" value="NZ_BAEQ01000065.1"/>
</dbReference>
<comment type="caution">
    <text evidence="6">The sequence shown here is derived from an EMBL/GenBank/DDBJ whole genome shotgun (WGS) entry which is preliminary data.</text>
</comment>
<evidence type="ECO:0000256" key="2">
    <source>
        <dbReference type="ARBA" id="ARBA00022448"/>
    </source>
</evidence>